<dbReference type="AlphaFoldDB" id="A0A6J6C815"/>
<dbReference type="EMBL" id="CAEZSZ010000001">
    <property type="protein sequence ID" value="CAB4547510.1"/>
    <property type="molecule type" value="Genomic_DNA"/>
</dbReference>
<dbReference type="InterPro" id="IPR025736">
    <property type="entry name" value="PucR_C-HTH_dom"/>
</dbReference>
<accession>A0A6J6C815</accession>
<comment type="similarity">
    <text evidence="1">Belongs to the CdaR family.</text>
</comment>
<evidence type="ECO:0000259" key="3">
    <source>
        <dbReference type="Pfam" id="PF17853"/>
    </source>
</evidence>
<evidence type="ECO:0000259" key="2">
    <source>
        <dbReference type="Pfam" id="PF13556"/>
    </source>
</evidence>
<reference evidence="4" key="1">
    <citation type="submission" date="2020-05" db="EMBL/GenBank/DDBJ databases">
        <authorList>
            <person name="Chiriac C."/>
            <person name="Salcher M."/>
            <person name="Ghai R."/>
            <person name="Kavagutti S V."/>
        </authorList>
    </citation>
    <scope>NUCLEOTIDE SEQUENCE</scope>
</reference>
<dbReference type="PANTHER" id="PTHR33744">
    <property type="entry name" value="CARBOHYDRATE DIACID REGULATOR"/>
    <property type="match status" value="1"/>
</dbReference>
<evidence type="ECO:0000313" key="4">
    <source>
        <dbReference type="EMBL" id="CAB4547510.1"/>
    </source>
</evidence>
<evidence type="ECO:0000256" key="1">
    <source>
        <dbReference type="ARBA" id="ARBA00006754"/>
    </source>
</evidence>
<dbReference type="PANTHER" id="PTHR33744:SF7">
    <property type="entry name" value="PUCR FAMILY TRANSCRIPTIONAL REGULATOR"/>
    <property type="match status" value="1"/>
</dbReference>
<sequence length="401" mass="43784">MPEARDQSVARTKEATLEWLHSISGDLATTTLKRLDELLPWYRDMPASRRSSIGLVAQAGITSFVSWFNDPKSQPWVAADVFGVAPRELLRSISLQETLQLIRVVVQVVEDRVVQEDESLREAVLLYSREIAFSAADVYAKAAEARGLWDARLEALVVDSILSGENEEELASRIAALGWRAGGAVVALIGVATEPVDQDSLRRIARKNNADVLIGVHGNRLIVVIGRIEKTSAAEAPVISFLNIAEALDSHFGEGPIVLGPEVPGVAMANRSAKAALAGYSVVKSWLKAPRPILADDLLAERSLAGDMLAKQTLVERIYLPLAKNSPELRETLSAYLESGRSLESTARELFVHPNTVRYRLKKISEIIGWDATGSREAFVLQVAMVLGSMSDTENRKKAAE</sequence>
<feature type="domain" description="PucR C-terminal helix-turn-helix" evidence="2">
    <location>
        <begin position="329"/>
        <end position="385"/>
    </location>
</feature>
<dbReference type="Pfam" id="PF13556">
    <property type="entry name" value="HTH_30"/>
    <property type="match status" value="1"/>
</dbReference>
<dbReference type="InterPro" id="IPR042070">
    <property type="entry name" value="PucR_C-HTH_sf"/>
</dbReference>
<dbReference type="Pfam" id="PF17853">
    <property type="entry name" value="GGDEF_2"/>
    <property type="match status" value="1"/>
</dbReference>
<dbReference type="InterPro" id="IPR051448">
    <property type="entry name" value="CdaR-like_regulators"/>
</dbReference>
<dbReference type="InterPro" id="IPR041522">
    <property type="entry name" value="CdaR_GGDEF"/>
</dbReference>
<gene>
    <name evidence="4" type="ORF">UFOPK1561_00027</name>
</gene>
<proteinExistence type="inferred from homology"/>
<protein>
    <submittedName>
        <fullName evidence="4">Unannotated protein</fullName>
    </submittedName>
</protein>
<dbReference type="Gene3D" id="1.10.10.2840">
    <property type="entry name" value="PucR C-terminal helix-turn-helix domain"/>
    <property type="match status" value="1"/>
</dbReference>
<organism evidence="4">
    <name type="scientific">freshwater metagenome</name>
    <dbReference type="NCBI Taxonomy" id="449393"/>
    <lineage>
        <taxon>unclassified sequences</taxon>
        <taxon>metagenomes</taxon>
        <taxon>ecological metagenomes</taxon>
    </lineage>
</organism>
<feature type="domain" description="CdaR GGDEF-like" evidence="3">
    <location>
        <begin position="163"/>
        <end position="278"/>
    </location>
</feature>
<name>A0A6J6C815_9ZZZZ</name>